<dbReference type="Proteomes" id="UP000295741">
    <property type="component" value="Unassembled WGS sequence"/>
</dbReference>
<proteinExistence type="predicted"/>
<feature type="transmembrane region" description="Helical" evidence="5">
    <location>
        <begin position="57"/>
        <end position="78"/>
    </location>
</feature>
<dbReference type="GO" id="GO:0016020">
    <property type="term" value="C:membrane"/>
    <property type="evidence" value="ECO:0007669"/>
    <property type="project" value="UniProtKB-SubCell"/>
</dbReference>
<protein>
    <submittedName>
        <fullName evidence="7">DoxX-like protein</fullName>
    </submittedName>
</protein>
<dbReference type="AlphaFoldDB" id="A0A4R6IN14"/>
<evidence type="ECO:0000313" key="7">
    <source>
        <dbReference type="EMBL" id="TDO23614.1"/>
    </source>
</evidence>
<evidence type="ECO:0000256" key="2">
    <source>
        <dbReference type="ARBA" id="ARBA00022692"/>
    </source>
</evidence>
<dbReference type="Pfam" id="PF07291">
    <property type="entry name" value="MauE"/>
    <property type="match status" value="1"/>
</dbReference>
<keyword evidence="2 5" id="KW-0812">Transmembrane</keyword>
<dbReference type="NCBIfam" id="NF045576">
    <property type="entry name" value="BT_3928_fam"/>
    <property type="match status" value="1"/>
</dbReference>
<comment type="subcellular location">
    <subcellularLocation>
        <location evidence="1">Membrane</location>
        <topology evidence="1">Multi-pass membrane protein</topology>
    </subcellularLocation>
</comment>
<accession>A0A4R6IN14</accession>
<dbReference type="InterPro" id="IPR009908">
    <property type="entry name" value="Methylamine_util_MauE"/>
</dbReference>
<feature type="transmembrane region" description="Helical" evidence="5">
    <location>
        <begin position="154"/>
        <end position="173"/>
    </location>
</feature>
<evidence type="ECO:0000259" key="6">
    <source>
        <dbReference type="Pfam" id="PF07291"/>
    </source>
</evidence>
<keyword evidence="3 5" id="KW-1133">Transmembrane helix</keyword>
<feature type="transmembrane region" description="Helical" evidence="5">
    <location>
        <begin position="123"/>
        <end position="142"/>
    </location>
</feature>
<evidence type="ECO:0000256" key="5">
    <source>
        <dbReference type="SAM" id="Phobius"/>
    </source>
</evidence>
<reference evidence="7 8" key="1">
    <citation type="submission" date="2019-03" db="EMBL/GenBank/DDBJ databases">
        <title>Genomic Encyclopedia of Archaeal and Bacterial Type Strains, Phase II (KMG-II): from individual species to whole genera.</title>
        <authorList>
            <person name="Goeker M."/>
        </authorList>
    </citation>
    <scope>NUCLEOTIDE SEQUENCE [LARGE SCALE GENOMIC DNA]</scope>
    <source>
        <strain evidence="7 8">DSM 28323</strain>
    </source>
</reference>
<dbReference type="GO" id="GO:0030416">
    <property type="term" value="P:methylamine metabolic process"/>
    <property type="evidence" value="ECO:0007669"/>
    <property type="project" value="InterPro"/>
</dbReference>
<keyword evidence="4 5" id="KW-0472">Membrane</keyword>
<sequence>MYKKTDMKIIISLIRWFVGLLFIFSGLIKANDPLGLSYKMQEFFEVWGWHFLNDYTLVFSLGMNVLEVVAGVAVIVGWRKRSVSWMLLLLIIFFTFLTGYALFSGKIKTCGCFGDCLPLTPAMSFGKDILLLVLILVLLFTNRKVPSMMSESGAVIYVLLSLFATAGLQWYVLKYLPLVDCLPYKKGNDITEQMKTPQGAIPDSFAIVFQYKKDGKDIFFDQASFPADFDSTYEYVDRKDKLVKKGNGLTAKIIDFSLQNLSGVDTTAAVFANTHPYVLVFAKDMSKVAEWANEFTKLKAKWSSANITVAIVTADTEKAVTLFPGTTIIRCDATVIKTAARVNPTFFLMEGARVKNKLALAKADALIP</sequence>
<evidence type="ECO:0000313" key="8">
    <source>
        <dbReference type="Proteomes" id="UP000295741"/>
    </source>
</evidence>
<dbReference type="EMBL" id="SNWP01000015">
    <property type="protein sequence ID" value="TDO23614.1"/>
    <property type="molecule type" value="Genomic_DNA"/>
</dbReference>
<gene>
    <name evidence="7" type="ORF">BC659_3227</name>
</gene>
<feature type="transmembrane region" description="Helical" evidence="5">
    <location>
        <begin position="85"/>
        <end position="103"/>
    </location>
</feature>
<organism evidence="7 8">
    <name type="scientific">Sediminibacterium goheungense</name>
    <dbReference type="NCBI Taxonomy" id="1086393"/>
    <lineage>
        <taxon>Bacteria</taxon>
        <taxon>Pseudomonadati</taxon>
        <taxon>Bacteroidota</taxon>
        <taxon>Chitinophagia</taxon>
        <taxon>Chitinophagales</taxon>
        <taxon>Chitinophagaceae</taxon>
        <taxon>Sediminibacterium</taxon>
    </lineage>
</organism>
<feature type="transmembrane region" description="Helical" evidence="5">
    <location>
        <begin position="9"/>
        <end position="28"/>
    </location>
</feature>
<keyword evidence="8" id="KW-1185">Reference proteome</keyword>
<evidence type="ECO:0000256" key="3">
    <source>
        <dbReference type="ARBA" id="ARBA00022989"/>
    </source>
</evidence>
<comment type="caution">
    <text evidence="7">The sequence shown here is derived from an EMBL/GenBank/DDBJ whole genome shotgun (WGS) entry which is preliminary data.</text>
</comment>
<name>A0A4R6IN14_9BACT</name>
<evidence type="ECO:0000256" key="4">
    <source>
        <dbReference type="ARBA" id="ARBA00023136"/>
    </source>
</evidence>
<feature type="domain" description="Methylamine utilisation protein MauE" evidence="6">
    <location>
        <begin position="7"/>
        <end position="140"/>
    </location>
</feature>
<evidence type="ECO:0000256" key="1">
    <source>
        <dbReference type="ARBA" id="ARBA00004141"/>
    </source>
</evidence>